<gene>
    <name evidence="2" type="ORF">BEWA_008220</name>
</gene>
<dbReference type="EMBL" id="CP001670">
    <property type="protein sequence ID" value="AFZ81412.1"/>
    <property type="molecule type" value="Genomic_DNA"/>
</dbReference>
<organism evidence="2 3">
    <name type="scientific">Theileria equi strain WA</name>
    <dbReference type="NCBI Taxonomy" id="1537102"/>
    <lineage>
        <taxon>Eukaryota</taxon>
        <taxon>Sar</taxon>
        <taxon>Alveolata</taxon>
        <taxon>Apicomplexa</taxon>
        <taxon>Aconoidasida</taxon>
        <taxon>Piroplasmida</taxon>
        <taxon>Theileriidae</taxon>
        <taxon>Theileria</taxon>
    </lineage>
</organism>
<dbReference type="Proteomes" id="UP000031512">
    <property type="component" value="Chromosome 3"/>
</dbReference>
<dbReference type="eggNOG" id="ENOG502SIG9">
    <property type="taxonomic scope" value="Eukaryota"/>
</dbReference>
<proteinExistence type="predicted"/>
<protein>
    <recommendedName>
        <fullName evidence="4">RAP domain-containing protein</fullName>
    </recommendedName>
</protein>
<accession>L0B0P9</accession>
<dbReference type="OrthoDB" id="422904at2759"/>
<reference evidence="2 3" key="1">
    <citation type="journal article" date="2012" name="BMC Genomics">
        <title>Comparative genomic analysis and phylogenetic position of Theileria equi.</title>
        <authorList>
            <person name="Kappmeyer L.S."/>
            <person name="Thiagarajan M."/>
            <person name="Herndon D.R."/>
            <person name="Ramsay J.D."/>
            <person name="Caler E."/>
            <person name="Djikeng A."/>
            <person name="Gillespie J.J."/>
            <person name="Lau A.O."/>
            <person name="Roalson E.H."/>
            <person name="Silva J.C."/>
            <person name="Silva M.G."/>
            <person name="Suarez C.E."/>
            <person name="Ueti M.W."/>
            <person name="Nene V.M."/>
            <person name="Mealey R.H."/>
            <person name="Knowles D.P."/>
            <person name="Brayton K.A."/>
        </authorList>
    </citation>
    <scope>NUCLEOTIDE SEQUENCE [LARGE SCALE GENOMIC DNA]</scope>
    <source>
        <strain evidence="2 3">WA</strain>
    </source>
</reference>
<evidence type="ECO:0000313" key="2">
    <source>
        <dbReference type="EMBL" id="AFZ81412.1"/>
    </source>
</evidence>
<evidence type="ECO:0000313" key="3">
    <source>
        <dbReference type="Proteomes" id="UP000031512"/>
    </source>
</evidence>
<dbReference type="AlphaFoldDB" id="L0B0P9"/>
<evidence type="ECO:0000256" key="1">
    <source>
        <dbReference type="SAM" id="MobiDB-lite"/>
    </source>
</evidence>
<dbReference type="KEGG" id="beq:BEWA_008220"/>
<feature type="region of interest" description="Disordered" evidence="1">
    <location>
        <begin position="76"/>
        <end position="98"/>
    </location>
</feature>
<dbReference type="GeneID" id="15806279"/>
<keyword evidence="3" id="KW-1185">Reference proteome</keyword>
<dbReference type="RefSeq" id="XP_004831078.1">
    <property type="nucleotide sequence ID" value="XM_004831021.1"/>
</dbReference>
<sequence>MEYAVEGDMKTSRKVYSHEIVDIFDDSSANKVRILSQKQFRDIKKRHIQPKVDDSKPHHMPNPKEFDRLVQEKIKINKRGKKSDSGPVPKEIDIDNSTDKNSRKKLHFQNKGIYDIDENEFYKTFFRDRERIFDGHDKRLNKITNQVLKVRSESLKEGGRVRISPLKYWIKPNYVSPSVNEVAGLTSADLKFVMMNETRNPSKDDVLWDTFLERVIAVSEKVNLRNLLRYLQIFSIVQITPNKNLKKLVDIINSRRSEMKPKYYVFLFQALARLRFRDQRLNDNLYEMILCWSVLRNNFLIKASNSIAKLGMNDSILIKPLQCVLEKRISTFNGSECARIKAITIIDIFTEEMTLEFLKRCEYYKNYFRGYTRHLRVVELYLRLLRNKVYEQLDQQTREFLIELRRADQLKNNDNDCDREKYSCHEHKDVSRVLTLMGINHRNSVPAGQLILDIYEPTTKAVIEINSMYQYYAYTSNLTTLAKRWWIQLETDQNKIEALKKLIATY</sequence>
<name>L0B0P9_THEEQ</name>
<dbReference type="VEuPathDB" id="PiroplasmaDB:BEWA_008220"/>
<evidence type="ECO:0008006" key="4">
    <source>
        <dbReference type="Google" id="ProtNLM"/>
    </source>
</evidence>